<keyword evidence="1" id="KW-0472">Membrane</keyword>
<evidence type="ECO:0000313" key="2">
    <source>
        <dbReference type="EMBL" id="AYF92256.1"/>
    </source>
</evidence>
<name>A0A387AU34_9LACO</name>
<keyword evidence="1" id="KW-1133">Transmembrane helix</keyword>
<evidence type="ECO:0000313" key="3">
    <source>
        <dbReference type="Proteomes" id="UP000272003"/>
    </source>
</evidence>
<feature type="transmembrane region" description="Helical" evidence="1">
    <location>
        <begin position="6"/>
        <end position="25"/>
    </location>
</feature>
<accession>A0A387AU34</accession>
<proteinExistence type="predicted"/>
<keyword evidence="3" id="KW-1185">Reference proteome</keyword>
<dbReference type="KEGG" id="abom:D7I45_01500"/>
<organism evidence="2 3">
    <name type="scientific">Apilactobacillus bombintestini</name>
    <dbReference type="NCBI Taxonomy" id="2419772"/>
    <lineage>
        <taxon>Bacteria</taxon>
        <taxon>Bacillati</taxon>
        <taxon>Bacillota</taxon>
        <taxon>Bacilli</taxon>
        <taxon>Lactobacillales</taxon>
        <taxon>Lactobacillaceae</taxon>
        <taxon>Apilactobacillus</taxon>
    </lineage>
</organism>
<dbReference type="RefSeq" id="WP_120784030.1">
    <property type="nucleotide sequence ID" value="NZ_CP032626.1"/>
</dbReference>
<dbReference type="EMBL" id="CP032626">
    <property type="protein sequence ID" value="AYF92256.1"/>
    <property type="molecule type" value="Genomic_DNA"/>
</dbReference>
<dbReference type="OrthoDB" id="2300415at2"/>
<reference evidence="2 3" key="1">
    <citation type="submission" date="2018-09" db="EMBL/GenBank/DDBJ databases">
        <title>Genome sequencing of strain BHWM-4.</title>
        <authorList>
            <person name="Heo J."/>
            <person name="Kim S.-J."/>
            <person name="Kwon S.-W."/>
        </authorList>
    </citation>
    <scope>NUCLEOTIDE SEQUENCE [LARGE SCALE GENOMIC DNA]</scope>
    <source>
        <strain evidence="2 3">BHWM-4</strain>
    </source>
</reference>
<dbReference type="AlphaFoldDB" id="A0A387AU34"/>
<feature type="transmembrane region" description="Helical" evidence="1">
    <location>
        <begin position="90"/>
        <end position="112"/>
    </location>
</feature>
<feature type="transmembrane region" description="Helical" evidence="1">
    <location>
        <begin position="67"/>
        <end position="84"/>
    </location>
</feature>
<keyword evidence="1" id="KW-0812">Transmembrane</keyword>
<sequence>MNTVIYLILFFVVIALLVFGAVETLPKIHKLNTEVQKNIKQQWASDKDKLASWDNEQKKTSTITSQYVILAIVATLFVLGLVFPEIANNYVLIIMFIMEAYFIYLGLKLPALEKKHSYYSKEALPKRLQAVKLTFFLFIGFFVAVDVLMLIAELLYSQNIRLF</sequence>
<gene>
    <name evidence="2" type="ORF">D7I45_01500</name>
</gene>
<protein>
    <submittedName>
        <fullName evidence="2">Uncharacterized protein</fullName>
    </submittedName>
</protein>
<evidence type="ECO:0000256" key="1">
    <source>
        <dbReference type="SAM" id="Phobius"/>
    </source>
</evidence>
<feature type="transmembrane region" description="Helical" evidence="1">
    <location>
        <begin position="133"/>
        <end position="156"/>
    </location>
</feature>
<dbReference type="Proteomes" id="UP000272003">
    <property type="component" value="Chromosome"/>
</dbReference>